<dbReference type="InterPro" id="IPR040086">
    <property type="entry name" value="MJ0683-like"/>
</dbReference>
<dbReference type="GO" id="GO:0051536">
    <property type="term" value="F:iron-sulfur cluster binding"/>
    <property type="evidence" value="ECO:0007669"/>
    <property type="project" value="UniProtKB-KW"/>
</dbReference>
<evidence type="ECO:0000259" key="5">
    <source>
        <dbReference type="PROSITE" id="PS51918"/>
    </source>
</evidence>
<accession>A0A1Z3N6E8</accession>
<reference evidence="6 7" key="1">
    <citation type="submission" date="2017-04" db="EMBL/GenBank/DDBJ databases">
        <title>Whole genome sequence of Bdellovibrio bacteriovorus strain SSB218315.</title>
        <authorList>
            <person name="Oyedara O."/>
            <person name="Rodriguez-Perez M.A."/>
        </authorList>
    </citation>
    <scope>NUCLEOTIDE SEQUENCE [LARGE SCALE GENOMIC DNA]</scope>
    <source>
        <strain evidence="6 7">SSB218315</strain>
    </source>
</reference>
<dbReference type="Pfam" id="PF04055">
    <property type="entry name" value="Radical_SAM"/>
    <property type="match status" value="1"/>
</dbReference>
<feature type="region of interest" description="Disordered" evidence="4">
    <location>
        <begin position="1"/>
        <end position="20"/>
    </location>
</feature>
<dbReference type="OrthoDB" id="5288665at2"/>
<keyword evidence="3" id="KW-0411">Iron-sulfur</keyword>
<gene>
    <name evidence="6" type="ORF">B9G79_05440</name>
</gene>
<keyword evidence="1" id="KW-0479">Metal-binding</keyword>
<dbReference type="PROSITE" id="PS51918">
    <property type="entry name" value="RADICAL_SAM"/>
    <property type="match status" value="1"/>
</dbReference>
<protein>
    <submittedName>
        <fullName evidence="6">Radical SAM protein</fullName>
    </submittedName>
</protein>
<evidence type="ECO:0000256" key="4">
    <source>
        <dbReference type="SAM" id="MobiDB-lite"/>
    </source>
</evidence>
<evidence type="ECO:0000256" key="2">
    <source>
        <dbReference type="ARBA" id="ARBA00023004"/>
    </source>
</evidence>
<dbReference type="AlphaFoldDB" id="A0A1Z3N6E8"/>
<dbReference type="InterPro" id="IPR006638">
    <property type="entry name" value="Elp3/MiaA/NifB-like_rSAM"/>
</dbReference>
<proteinExistence type="predicted"/>
<dbReference type="NCBIfam" id="NF033668">
    <property type="entry name" value="rSAM_PA0069"/>
    <property type="match status" value="1"/>
</dbReference>
<dbReference type="GO" id="GO:0046872">
    <property type="term" value="F:metal ion binding"/>
    <property type="evidence" value="ECO:0007669"/>
    <property type="project" value="UniProtKB-KW"/>
</dbReference>
<organism evidence="6 7">
    <name type="scientific">Bdellovibrio bacteriovorus</name>
    <dbReference type="NCBI Taxonomy" id="959"/>
    <lineage>
        <taxon>Bacteria</taxon>
        <taxon>Pseudomonadati</taxon>
        <taxon>Bdellovibrionota</taxon>
        <taxon>Bdellovibrionia</taxon>
        <taxon>Bdellovibrionales</taxon>
        <taxon>Pseudobdellovibrionaceae</taxon>
        <taxon>Bdellovibrio</taxon>
    </lineage>
</organism>
<feature type="compositionally biased region" description="Basic and acidic residues" evidence="4">
    <location>
        <begin position="1"/>
        <end position="11"/>
    </location>
</feature>
<dbReference type="GO" id="GO:0003824">
    <property type="term" value="F:catalytic activity"/>
    <property type="evidence" value="ECO:0007669"/>
    <property type="project" value="InterPro"/>
</dbReference>
<dbReference type="InterPro" id="IPR058240">
    <property type="entry name" value="rSAM_sf"/>
</dbReference>
<dbReference type="SFLD" id="SFLDG01084">
    <property type="entry name" value="Uncharacterised_Radical_SAM_Su"/>
    <property type="match status" value="1"/>
</dbReference>
<dbReference type="Gene3D" id="3.80.30.30">
    <property type="match status" value="1"/>
</dbReference>
<dbReference type="CDD" id="cd01335">
    <property type="entry name" value="Radical_SAM"/>
    <property type="match status" value="1"/>
</dbReference>
<dbReference type="PANTHER" id="PTHR43432">
    <property type="entry name" value="SLR0285 PROTEIN"/>
    <property type="match status" value="1"/>
</dbReference>
<sequence length="358" mass="40555">MSREFRKDIKGRGASSNFSNRYDSLTYEATEEDFDNYQDEEKPLLRTEILKDSSRTIISQNKSPDIGFTYSINSYRGCEHGCSYCYARPSHEYLGHSPGLDFESKIYVKEEGPKLLREALMKPSWKGDVIMMSGITDCYQPLERKMQLTRGCLQVLAEFKNPASLITKNALITRDLDIFTEMAKYDGILIYISVTSLNADLAAKLEPRTSRPEARLKAIETLAAAGIPVGVNVAPCIPGLTDHEMPMILKRAKDAGAKFAGYTPLRLPSTVLPIFSEWLQVHEPLKKDKVLNAVKDIRGGRLNDPNFGSRMRGEGARADQLEQMFEIYCRKWGLNKEEFHLSSENFKRPTNQLSFDID</sequence>
<evidence type="ECO:0000256" key="3">
    <source>
        <dbReference type="ARBA" id="ARBA00023014"/>
    </source>
</evidence>
<keyword evidence="2" id="KW-0408">Iron</keyword>
<dbReference type="EMBL" id="CP020946">
    <property type="protein sequence ID" value="ASD63050.1"/>
    <property type="molecule type" value="Genomic_DNA"/>
</dbReference>
<dbReference type="SUPFAM" id="SSF102114">
    <property type="entry name" value="Radical SAM enzymes"/>
    <property type="match status" value="1"/>
</dbReference>
<dbReference type="PANTHER" id="PTHR43432:SF3">
    <property type="entry name" value="SLR0285 PROTEIN"/>
    <property type="match status" value="1"/>
</dbReference>
<evidence type="ECO:0000313" key="6">
    <source>
        <dbReference type="EMBL" id="ASD63050.1"/>
    </source>
</evidence>
<dbReference type="SFLD" id="SFLDS00029">
    <property type="entry name" value="Radical_SAM"/>
    <property type="match status" value="1"/>
</dbReference>
<dbReference type="RefSeq" id="WP_088564632.1">
    <property type="nucleotide sequence ID" value="NZ_CP020946.1"/>
</dbReference>
<evidence type="ECO:0000313" key="7">
    <source>
        <dbReference type="Proteomes" id="UP000197003"/>
    </source>
</evidence>
<name>A0A1Z3N6E8_BDEBC</name>
<dbReference type="InterPro" id="IPR007197">
    <property type="entry name" value="rSAM"/>
</dbReference>
<dbReference type="SMART" id="SM00729">
    <property type="entry name" value="Elp3"/>
    <property type="match status" value="1"/>
</dbReference>
<dbReference type="Proteomes" id="UP000197003">
    <property type="component" value="Chromosome"/>
</dbReference>
<feature type="domain" description="Radical SAM core" evidence="5">
    <location>
        <begin position="64"/>
        <end position="301"/>
    </location>
</feature>
<evidence type="ECO:0000256" key="1">
    <source>
        <dbReference type="ARBA" id="ARBA00022723"/>
    </source>
</evidence>